<dbReference type="PANTHER" id="PTHR30004">
    <property type="entry name" value="4-HYDROXYTHREONINE-4-PHOSPHATE DEHYDROGENASE"/>
    <property type="match status" value="1"/>
</dbReference>
<evidence type="ECO:0000256" key="1">
    <source>
        <dbReference type="ARBA" id="ARBA00009464"/>
    </source>
</evidence>
<dbReference type="InterPro" id="IPR005255">
    <property type="entry name" value="PdxA_fam"/>
</dbReference>
<evidence type="ECO:0000256" key="2">
    <source>
        <dbReference type="ARBA" id="ARBA00022723"/>
    </source>
</evidence>
<dbReference type="Proteomes" id="UP000054837">
    <property type="component" value="Unassembled WGS sequence"/>
</dbReference>
<keyword evidence="6" id="KW-1185">Reference proteome</keyword>
<dbReference type="RefSeq" id="WP_058890313.1">
    <property type="nucleotide sequence ID" value="NZ_LQBL01000005.1"/>
</dbReference>
<accession>A0A0W8IC08</accession>
<keyword evidence="3" id="KW-0560">Oxidoreductase</keyword>
<dbReference type="PANTHER" id="PTHR30004:SF6">
    <property type="entry name" value="D-THREONATE 4-PHOSPHATE DEHYDROGENASE"/>
    <property type="match status" value="1"/>
</dbReference>
<comment type="caution">
    <text evidence="5">The sequence shown here is derived from an EMBL/GenBank/DDBJ whole genome shotgun (WGS) entry which is preliminary data.</text>
</comment>
<dbReference type="GO" id="GO:0046872">
    <property type="term" value="F:metal ion binding"/>
    <property type="evidence" value="ECO:0007669"/>
    <property type="project" value="UniProtKB-KW"/>
</dbReference>
<dbReference type="Pfam" id="PF04166">
    <property type="entry name" value="PdxA"/>
    <property type="match status" value="1"/>
</dbReference>
<organism evidence="5 6">
    <name type="scientific">Serinicoccus chungangensis</name>
    <dbReference type="NCBI Taxonomy" id="767452"/>
    <lineage>
        <taxon>Bacteria</taxon>
        <taxon>Bacillati</taxon>
        <taxon>Actinomycetota</taxon>
        <taxon>Actinomycetes</taxon>
        <taxon>Micrococcales</taxon>
        <taxon>Ornithinimicrobiaceae</taxon>
        <taxon>Serinicoccus</taxon>
    </lineage>
</organism>
<evidence type="ECO:0000256" key="3">
    <source>
        <dbReference type="ARBA" id="ARBA00023002"/>
    </source>
</evidence>
<name>A0A0W8IC08_9MICO</name>
<gene>
    <name evidence="5" type="primary">pdxA</name>
    <name evidence="5" type="ORF">AVL62_13755</name>
</gene>
<reference evidence="5 6" key="1">
    <citation type="submission" date="2015-12" db="EMBL/GenBank/DDBJ databases">
        <title>Serinicoccus chungangenesis strain CD08_5 genome sequencing and assembly.</title>
        <authorList>
            <person name="Chander A.M."/>
            <person name="Kaur G."/>
            <person name="Nair G.R."/>
            <person name="Dhawan D.K."/>
            <person name="Kochhar R.K."/>
            <person name="Mayilraj S."/>
            <person name="Bhadada S.K."/>
        </authorList>
    </citation>
    <scope>NUCLEOTIDE SEQUENCE [LARGE SCALE GENOMIC DNA]</scope>
    <source>
        <strain evidence="5 6">CD08_5</strain>
    </source>
</reference>
<comment type="similarity">
    <text evidence="1">Belongs to the PdxA family. PdxA2 subfamily.</text>
</comment>
<evidence type="ECO:0000256" key="4">
    <source>
        <dbReference type="ARBA" id="ARBA00023027"/>
    </source>
</evidence>
<dbReference type="GO" id="GO:0051287">
    <property type="term" value="F:NAD binding"/>
    <property type="evidence" value="ECO:0007669"/>
    <property type="project" value="InterPro"/>
</dbReference>
<proteinExistence type="inferred from homology"/>
<dbReference type="NCBIfam" id="TIGR00557">
    <property type="entry name" value="pdxA"/>
    <property type="match status" value="1"/>
</dbReference>
<dbReference type="Gene3D" id="3.40.718.10">
    <property type="entry name" value="Isopropylmalate Dehydrogenase"/>
    <property type="match status" value="1"/>
</dbReference>
<dbReference type="AlphaFoldDB" id="A0A0W8IC08"/>
<dbReference type="GO" id="GO:0016491">
    <property type="term" value="F:oxidoreductase activity"/>
    <property type="evidence" value="ECO:0007669"/>
    <property type="project" value="UniProtKB-KW"/>
</dbReference>
<sequence length="348" mass="36737">MSTTPVLALTVGDPVGIGPEITASTLAEFAGTPEHHGIAVGDRVALERAVEVLGLGVEVRVVSDWSTPPAGEGVIDVFDIGVLEGDMPEWGSVDGRAGRAAITAIEVATRAALDQEISGIVTGPINKEAIWAAGSEHLGHTEMLGELTGVTKQDTMFVVRDEAEGAHHLRIFFATRHLSLRRALDAITLDSQVDSIVRAHRALEVFGVENPRLATAAINPHGGENGAFGDEEIEILRPAVAAVKERGLEVAGPIPADSVFHHGLTGRYDGVLSQYHDQGHIAAKTYDFDGTISVTVGLPVLRTSVDHGTAFDIAGQGTADHGTMRSAYLAAVDYAPFVAGIREEYLPR</sequence>
<dbReference type="SUPFAM" id="SSF53659">
    <property type="entry name" value="Isocitrate/Isopropylmalate dehydrogenase-like"/>
    <property type="match status" value="1"/>
</dbReference>
<evidence type="ECO:0000313" key="5">
    <source>
        <dbReference type="EMBL" id="KUG57478.1"/>
    </source>
</evidence>
<dbReference type="STRING" id="767452.AVL62_13755"/>
<protein>
    <submittedName>
        <fullName evidence="5">4-hydroxythreonine-4-phosphate dehydrogenase</fullName>
    </submittedName>
</protein>
<dbReference type="EMBL" id="LQBL01000005">
    <property type="protein sequence ID" value="KUG57478.1"/>
    <property type="molecule type" value="Genomic_DNA"/>
</dbReference>
<evidence type="ECO:0000313" key="6">
    <source>
        <dbReference type="Proteomes" id="UP000054837"/>
    </source>
</evidence>
<keyword evidence="4" id="KW-0520">NAD</keyword>
<keyword evidence="2" id="KW-0479">Metal-binding</keyword>
<dbReference type="OrthoDB" id="9801783at2"/>